<evidence type="ECO:0000256" key="3">
    <source>
        <dbReference type="ARBA" id="ARBA00022692"/>
    </source>
</evidence>
<keyword evidence="5 6" id="KW-0472">Membrane</keyword>
<dbReference type="PANTHER" id="PTHR32322:SF2">
    <property type="entry name" value="EAMA DOMAIN-CONTAINING PROTEIN"/>
    <property type="match status" value="1"/>
</dbReference>
<feature type="transmembrane region" description="Helical" evidence="6">
    <location>
        <begin position="264"/>
        <end position="281"/>
    </location>
</feature>
<accession>A0A7X8TP77</accession>
<dbReference type="RefSeq" id="WP_168835263.1">
    <property type="nucleotide sequence ID" value="NZ_JABAIK010000003.1"/>
</dbReference>
<feature type="transmembrane region" description="Helical" evidence="6">
    <location>
        <begin position="66"/>
        <end position="89"/>
    </location>
</feature>
<keyword evidence="9" id="KW-1185">Reference proteome</keyword>
<dbReference type="PANTHER" id="PTHR32322">
    <property type="entry name" value="INNER MEMBRANE TRANSPORTER"/>
    <property type="match status" value="1"/>
</dbReference>
<dbReference type="InterPro" id="IPR000620">
    <property type="entry name" value="EamA_dom"/>
</dbReference>
<keyword evidence="4 6" id="KW-1133">Transmembrane helix</keyword>
<feature type="transmembrane region" description="Helical" evidence="6">
    <location>
        <begin position="207"/>
        <end position="226"/>
    </location>
</feature>
<comment type="similarity">
    <text evidence="2">Belongs to the EamA transporter family.</text>
</comment>
<name>A0A7X8TP77_9VIBR</name>
<dbReference type="Gene3D" id="1.10.3730.20">
    <property type="match status" value="1"/>
</dbReference>
<keyword evidence="3 6" id="KW-0812">Transmembrane</keyword>
<dbReference type="InterPro" id="IPR050638">
    <property type="entry name" value="AA-Vitamin_Transporters"/>
</dbReference>
<evidence type="ECO:0000256" key="2">
    <source>
        <dbReference type="ARBA" id="ARBA00007362"/>
    </source>
</evidence>
<protein>
    <submittedName>
        <fullName evidence="8">DMT family transporter</fullName>
    </submittedName>
</protein>
<dbReference type="AlphaFoldDB" id="A0A7X8TP77"/>
<reference evidence="8 9" key="1">
    <citation type="submission" date="2020-04" db="EMBL/GenBank/DDBJ databases">
        <title>Vibrio sp. SM6, a novel species isolated from seawater.</title>
        <authorList>
            <person name="Wang X."/>
        </authorList>
    </citation>
    <scope>NUCLEOTIDE SEQUENCE [LARGE SCALE GENOMIC DNA]</scope>
    <source>
        <strain evidence="8 9">SM6</strain>
    </source>
</reference>
<sequence>MNAEHKSAWILFFTTILAALGWVFSKESIQGLPPFGFIGLRFIVAAFCLLPLCLGALRKAKRQDIAAAALTGLLLCSAILCWIYAISISDTLGEGAFILSLSMLIAPLIAWGIFREKPKRAFWTSLPIAVFGLALLSLNGGWQQSSSQWWFVISATLMALHFVVNSRFSQRLPVLLLTTIQLFVAGCIASAVSLITETQPTSVTHDIWIWFGLSAILATAIRYAMFTTGLKYSTPANAALIMLLEPVWTVLLSITWYGETISPLKAVGCVLILFSLLVYRTNGKLLRIRRRVINP</sequence>
<evidence type="ECO:0000313" key="9">
    <source>
        <dbReference type="Proteomes" id="UP000535589"/>
    </source>
</evidence>
<evidence type="ECO:0000256" key="6">
    <source>
        <dbReference type="SAM" id="Phobius"/>
    </source>
</evidence>
<feature type="transmembrane region" description="Helical" evidence="6">
    <location>
        <begin position="95"/>
        <end position="114"/>
    </location>
</feature>
<dbReference type="Proteomes" id="UP000535589">
    <property type="component" value="Unassembled WGS sequence"/>
</dbReference>
<dbReference type="SUPFAM" id="SSF103481">
    <property type="entry name" value="Multidrug resistance efflux transporter EmrE"/>
    <property type="match status" value="2"/>
</dbReference>
<dbReference type="InterPro" id="IPR037185">
    <property type="entry name" value="EmrE-like"/>
</dbReference>
<dbReference type="EMBL" id="JABAIK010000003">
    <property type="protein sequence ID" value="NLS12164.1"/>
    <property type="molecule type" value="Genomic_DNA"/>
</dbReference>
<feature type="transmembrane region" description="Helical" evidence="6">
    <location>
        <begin position="35"/>
        <end position="54"/>
    </location>
</feature>
<feature type="domain" description="EamA" evidence="7">
    <location>
        <begin position="149"/>
        <end position="278"/>
    </location>
</feature>
<feature type="transmembrane region" description="Helical" evidence="6">
    <location>
        <begin position="172"/>
        <end position="195"/>
    </location>
</feature>
<organism evidence="8 9">
    <name type="scientific">Vibrio agarilyticus</name>
    <dbReference type="NCBI Taxonomy" id="2726741"/>
    <lineage>
        <taxon>Bacteria</taxon>
        <taxon>Pseudomonadati</taxon>
        <taxon>Pseudomonadota</taxon>
        <taxon>Gammaproteobacteria</taxon>
        <taxon>Vibrionales</taxon>
        <taxon>Vibrionaceae</taxon>
        <taxon>Vibrio</taxon>
    </lineage>
</organism>
<dbReference type="GO" id="GO:0016020">
    <property type="term" value="C:membrane"/>
    <property type="evidence" value="ECO:0007669"/>
    <property type="project" value="UniProtKB-SubCell"/>
</dbReference>
<feature type="transmembrane region" description="Helical" evidence="6">
    <location>
        <begin position="121"/>
        <end position="142"/>
    </location>
</feature>
<dbReference type="Pfam" id="PF00892">
    <property type="entry name" value="EamA"/>
    <property type="match status" value="2"/>
</dbReference>
<comment type="subcellular location">
    <subcellularLocation>
        <location evidence="1">Membrane</location>
        <topology evidence="1">Multi-pass membrane protein</topology>
    </subcellularLocation>
</comment>
<feature type="transmembrane region" description="Helical" evidence="6">
    <location>
        <begin position="148"/>
        <end position="165"/>
    </location>
</feature>
<evidence type="ECO:0000256" key="1">
    <source>
        <dbReference type="ARBA" id="ARBA00004141"/>
    </source>
</evidence>
<evidence type="ECO:0000256" key="4">
    <source>
        <dbReference type="ARBA" id="ARBA00022989"/>
    </source>
</evidence>
<comment type="caution">
    <text evidence="8">The sequence shown here is derived from an EMBL/GenBank/DDBJ whole genome shotgun (WGS) entry which is preliminary data.</text>
</comment>
<feature type="transmembrane region" description="Helical" evidence="6">
    <location>
        <begin position="238"/>
        <end position="258"/>
    </location>
</feature>
<feature type="domain" description="EamA" evidence="7">
    <location>
        <begin position="9"/>
        <end position="137"/>
    </location>
</feature>
<gene>
    <name evidence="8" type="ORF">HGP28_04550</name>
</gene>
<proteinExistence type="inferred from homology"/>
<evidence type="ECO:0000259" key="7">
    <source>
        <dbReference type="Pfam" id="PF00892"/>
    </source>
</evidence>
<evidence type="ECO:0000256" key="5">
    <source>
        <dbReference type="ARBA" id="ARBA00023136"/>
    </source>
</evidence>
<evidence type="ECO:0000313" key="8">
    <source>
        <dbReference type="EMBL" id="NLS12164.1"/>
    </source>
</evidence>